<dbReference type="EMBL" id="MPKY01000004">
    <property type="protein sequence ID" value="OJS98029.1"/>
    <property type="molecule type" value="Genomic_DNA"/>
</dbReference>
<comment type="caution">
    <text evidence="2">The sequence shown here is derived from an EMBL/GenBank/DDBJ whole genome shotgun (WGS) entry which is preliminary data.</text>
</comment>
<dbReference type="AlphaFoldDB" id="A0A1M2URT0"/>
<organism evidence="2 3">
    <name type="scientific">Marinobacter nauticus</name>
    <name type="common">Marinobacter hydrocarbonoclasticus</name>
    <name type="synonym">Marinobacter aquaeolei</name>
    <dbReference type="NCBI Taxonomy" id="2743"/>
    <lineage>
        <taxon>Bacteria</taxon>
        <taxon>Pseudomonadati</taxon>
        <taxon>Pseudomonadota</taxon>
        <taxon>Gammaproteobacteria</taxon>
        <taxon>Pseudomonadales</taxon>
        <taxon>Marinobacteraceae</taxon>
        <taxon>Marinobacter</taxon>
    </lineage>
</organism>
<evidence type="ECO:0000313" key="2">
    <source>
        <dbReference type="EMBL" id="OJS98029.1"/>
    </source>
</evidence>
<evidence type="ECO:0000313" key="3">
    <source>
        <dbReference type="Proteomes" id="UP000183986"/>
    </source>
</evidence>
<keyword evidence="3" id="KW-1185">Reference proteome</keyword>
<feature type="region of interest" description="Disordered" evidence="1">
    <location>
        <begin position="75"/>
        <end position="107"/>
    </location>
</feature>
<dbReference type="Proteomes" id="UP000183986">
    <property type="component" value="Unassembled WGS sequence"/>
</dbReference>
<dbReference type="RefSeq" id="WP_143151241.1">
    <property type="nucleotide sequence ID" value="NZ_MPKY01000004.1"/>
</dbReference>
<gene>
    <name evidence="2" type="ORF">BEE62_17105</name>
</gene>
<evidence type="ECO:0000256" key="1">
    <source>
        <dbReference type="SAM" id="MobiDB-lite"/>
    </source>
</evidence>
<reference evidence="2" key="1">
    <citation type="submission" date="2016-11" db="EMBL/GenBank/DDBJ databases">
        <title>Draft Genome Sequence of Marinobacter hydrocarbonoclasticus strain STW2, a polyaromatic aromatic hydrocarbon degrading and denitrifying bacterium from rhizosphere of Seagrass Enhalus acodoides.</title>
        <authorList>
            <person name="Ling J."/>
            <person name="Dong J."/>
        </authorList>
    </citation>
    <scope>NUCLEOTIDE SEQUENCE [LARGE SCALE GENOMIC DNA]</scope>
    <source>
        <strain evidence="2">STW2</strain>
    </source>
</reference>
<accession>A0A1M2URT0</accession>
<name>A0A1M2URT0_MARNT</name>
<proteinExistence type="predicted"/>
<sequence length="107" mass="11851">MPNQLWLRIEPEKAINSADAESLQVRVSYEISIQTEDKQNDSHPASDIIRLDRHASAESKLEPVLLSKPIHARLESRQGQELADLGEIDTGPGKKGEPVTPSFLQSP</sequence>
<protein>
    <submittedName>
        <fullName evidence="2">Uncharacterized protein</fullName>
    </submittedName>
</protein>